<dbReference type="Gene3D" id="3.30.70.1820">
    <property type="entry name" value="L1 transposable element, RRM domain"/>
    <property type="match status" value="1"/>
</dbReference>
<gene>
    <name evidence="1" type="ORF">MCOR_14913</name>
</gene>
<dbReference type="OrthoDB" id="6059473at2759"/>
<sequence>MEKNEIIKSTPDPERSLFKQRKLADDDFNLKYLGIEKFKVDSFLIANAHRIPSKAPVIDTKRPDAIIVRFMHYSDKQCVMANAYKVANRKIRIVDDLPVIMKEARNDLAKIAYNIWTKEKLQTRIRARGVHLVLEIRLNARDVWNVRKDISCV</sequence>
<dbReference type="EMBL" id="CACVKT020002588">
    <property type="protein sequence ID" value="CAC5378772.1"/>
    <property type="molecule type" value="Genomic_DNA"/>
</dbReference>
<dbReference type="Proteomes" id="UP000507470">
    <property type="component" value="Unassembled WGS sequence"/>
</dbReference>
<evidence type="ECO:0000313" key="2">
    <source>
        <dbReference type="Proteomes" id="UP000507470"/>
    </source>
</evidence>
<name>A0A6J8B4H1_MYTCO</name>
<proteinExistence type="predicted"/>
<evidence type="ECO:0000313" key="1">
    <source>
        <dbReference type="EMBL" id="CAC5378772.1"/>
    </source>
</evidence>
<reference evidence="1 2" key="1">
    <citation type="submission" date="2020-06" db="EMBL/GenBank/DDBJ databases">
        <authorList>
            <person name="Li R."/>
            <person name="Bekaert M."/>
        </authorList>
    </citation>
    <scope>NUCLEOTIDE SEQUENCE [LARGE SCALE GENOMIC DNA]</scope>
    <source>
        <strain evidence="2">wild</strain>
    </source>
</reference>
<accession>A0A6J8B4H1</accession>
<organism evidence="1 2">
    <name type="scientific">Mytilus coruscus</name>
    <name type="common">Sea mussel</name>
    <dbReference type="NCBI Taxonomy" id="42192"/>
    <lineage>
        <taxon>Eukaryota</taxon>
        <taxon>Metazoa</taxon>
        <taxon>Spiralia</taxon>
        <taxon>Lophotrochozoa</taxon>
        <taxon>Mollusca</taxon>
        <taxon>Bivalvia</taxon>
        <taxon>Autobranchia</taxon>
        <taxon>Pteriomorphia</taxon>
        <taxon>Mytilida</taxon>
        <taxon>Mytiloidea</taxon>
        <taxon>Mytilidae</taxon>
        <taxon>Mytilinae</taxon>
        <taxon>Mytilus</taxon>
    </lineage>
</organism>
<dbReference type="AlphaFoldDB" id="A0A6J8B4H1"/>
<keyword evidence="2" id="KW-1185">Reference proteome</keyword>
<protein>
    <submittedName>
        <fullName evidence="1">Uncharacterized protein</fullName>
    </submittedName>
</protein>